<dbReference type="EMBL" id="CAJVPL010000935">
    <property type="protein sequence ID" value="CAG8541422.1"/>
    <property type="molecule type" value="Genomic_DNA"/>
</dbReference>
<sequence>MTQTDPPLNNSIQPHQNEEVEDVLSPSVEENRPDFCERNEVDNRDVNTSSRKSQDNNRKNRIIVISDTIDKIGNARWNDAVLLFILIMDVCKSVNFAQTNTILEALKEYYRVIGNKTCIEYKGILSNYKDARYLKDESEREKIKEFVLENLRIGESNDWNSFQDLLRTLTDEEQFKLRWICVDKITRFLTLSLDIKKKFPDYWNIWINNNDNSIASNTTPESRKLADNATEDNSRINRALQTKSIVEAKKKLTNAELKIEDLEKQLRVFKKEASEHQAALGKITKVDWNDDDPNNSVPLSKDIENLQDLLKDFTIVRGNKFDNTNAENLLHEFGCNTNVSHRNFKSATSAALQRHIIEMILNGIKTYLDQEFSDDEQKLEVNIASKTKELCTLIKRFAEKRPGDDKFTPMAPTKLRQQVNAILGSRAFSISLHPFIEKLTSDVLEFMNKFRQVKSEELSKELPDRAAQVIRETICLLEFRLKTQPQVPTIKFYEVGTSLNPSLMEGRSWRSTDSVVDICYFPIIGMNLDKPDPQVLCKALVLAR</sequence>
<evidence type="ECO:0000313" key="3">
    <source>
        <dbReference type="EMBL" id="CAG8541422.1"/>
    </source>
</evidence>
<keyword evidence="1" id="KW-0175">Coiled coil</keyword>
<feature type="compositionally biased region" description="Polar residues" evidence="2">
    <location>
        <begin position="1"/>
        <end position="15"/>
    </location>
</feature>
<dbReference type="AlphaFoldDB" id="A0A9N9AVA1"/>
<feature type="compositionally biased region" description="Basic and acidic residues" evidence="2">
    <location>
        <begin position="29"/>
        <end position="45"/>
    </location>
</feature>
<proteinExistence type="predicted"/>
<evidence type="ECO:0000256" key="2">
    <source>
        <dbReference type="SAM" id="MobiDB-lite"/>
    </source>
</evidence>
<reference evidence="3" key="1">
    <citation type="submission" date="2021-06" db="EMBL/GenBank/DDBJ databases">
        <authorList>
            <person name="Kallberg Y."/>
            <person name="Tangrot J."/>
            <person name="Rosling A."/>
        </authorList>
    </citation>
    <scope>NUCLEOTIDE SEQUENCE</scope>
    <source>
        <strain evidence="3">MT106</strain>
    </source>
</reference>
<dbReference type="Proteomes" id="UP000789831">
    <property type="component" value="Unassembled WGS sequence"/>
</dbReference>
<evidence type="ECO:0000256" key="1">
    <source>
        <dbReference type="SAM" id="Coils"/>
    </source>
</evidence>
<evidence type="ECO:0000313" key="4">
    <source>
        <dbReference type="Proteomes" id="UP000789831"/>
    </source>
</evidence>
<comment type="caution">
    <text evidence="3">The sequence shown here is derived from an EMBL/GenBank/DDBJ whole genome shotgun (WGS) entry which is preliminary data.</text>
</comment>
<feature type="coiled-coil region" evidence="1">
    <location>
        <begin position="245"/>
        <end position="279"/>
    </location>
</feature>
<keyword evidence="4" id="KW-1185">Reference proteome</keyword>
<organism evidence="3 4">
    <name type="scientific">Ambispora gerdemannii</name>
    <dbReference type="NCBI Taxonomy" id="144530"/>
    <lineage>
        <taxon>Eukaryota</taxon>
        <taxon>Fungi</taxon>
        <taxon>Fungi incertae sedis</taxon>
        <taxon>Mucoromycota</taxon>
        <taxon>Glomeromycotina</taxon>
        <taxon>Glomeromycetes</taxon>
        <taxon>Archaeosporales</taxon>
        <taxon>Ambisporaceae</taxon>
        <taxon>Ambispora</taxon>
    </lineage>
</organism>
<gene>
    <name evidence="3" type="ORF">AGERDE_LOCUS6204</name>
</gene>
<feature type="region of interest" description="Disordered" evidence="2">
    <location>
        <begin position="1"/>
        <end position="54"/>
    </location>
</feature>
<accession>A0A9N9AVA1</accession>
<protein>
    <submittedName>
        <fullName evidence="3">8298_t:CDS:1</fullName>
    </submittedName>
</protein>
<dbReference type="OrthoDB" id="2439870at2759"/>
<name>A0A9N9AVA1_9GLOM</name>